<evidence type="ECO:0000313" key="1">
    <source>
        <dbReference type="EMBL" id="GLR06737.1"/>
    </source>
</evidence>
<proteinExistence type="predicted"/>
<dbReference type="EMBL" id="BSOE01000058">
    <property type="protein sequence ID" value="GLR06737.1"/>
    <property type="molecule type" value="Genomic_DNA"/>
</dbReference>
<gene>
    <name evidence="1" type="ORF">GCM10007906_43250</name>
</gene>
<protein>
    <recommendedName>
        <fullName evidence="3">DUF2999 family protein</fullName>
    </recommendedName>
</protein>
<evidence type="ECO:0000313" key="2">
    <source>
        <dbReference type="Proteomes" id="UP001156669"/>
    </source>
</evidence>
<dbReference type="RefSeq" id="WP_045396654.1">
    <property type="nucleotide sequence ID" value="NZ_BBLD01000008.1"/>
</dbReference>
<organism evidence="1 2">
    <name type="scientific">Vibrio hyugaensis</name>
    <dbReference type="NCBI Taxonomy" id="1534743"/>
    <lineage>
        <taxon>Bacteria</taxon>
        <taxon>Pseudomonadati</taxon>
        <taxon>Pseudomonadota</taxon>
        <taxon>Gammaproteobacteria</taxon>
        <taxon>Vibrionales</taxon>
        <taxon>Vibrionaceae</taxon>
        <taxon>Vibrio</taxon>
    </lineage>
</organism>
<dbReference type="Proteomes" id="UP001156669">
    <property type="component" value="Unassembled WGS sequence"/>
</dbReference>
<accession>A0ABQ5YAR5</accession>
<dbReference type="Pfam" id="PF11212">
    <property type="entry name" value="DUF2999"/>
    <property type="match status" value="1"/>
</dbReference>
<comment type="caution">
    <text evidence="1">The sequence shown here is derived from an EMBL/GenBank/DDBJ whole genome shotgun (WGS) entry which is preliminary data.</text>
</comment>
<evidence type="ECO:0008006" key="3">
    <source>
        <dbReference type="Google" id="ProtNLM"/>
    </source>
</evidence>
<sequence>MNPIIALLKENNISDEQINEIFQTLTQNPLAAMATISQLGLPQDKLQMLMAQVMQNPALIKEAVDELGLDFSKVEEAKEKLQSQNQNQGN</sequence>
<keyword evidence="2" id="KW-1185">Reference proteome</keyword>
<name>A0ABQ5YAR5_9VIBR</name>
<reference evidence="2" key="1">
    <citation type="journal article" date="2019" name="Int. J. Syst. Evol. Microbiol.">
        <title>The Global Catalogue of Microorganisms (GCM) 10K type strain sequencing project: providing services to taxonomists for standard genome sequencing and annotation.</title>
        <authorList>
            <consortium name="The Broad Institute Genomics Platform"/>
            <consortium name="The Broad Institute Genome Sequencing Center for Infectious Disease"/>
            <person name="Wu L."/>
            <person name="Ma J."/>
        </authorList>
    </citation>
    <scope>NUCLEOTIDE SEQUENCE [LARGE SCALE GENOMIC DNA]</scope>
    <source>
        <strain evidence="2">NBRC 110633</strain>
    </source>
</reference>
<dbReference type="InterPro" id="IPR021376">
    <property type="entry name" value="DUF2999"/>
</dbReference>